<sequence length="137" mass="14590">MREAVITPDIQVEIRDVSIPVPRAGEVLVRVVVSGTNPKDWKVPCIYVQQSLNSGDDFAGVVEQVGEGVFEFNPGDRAAALHQIGTPSGSFAEYAISPAATTFLIPDKISFAEAATMPVACLVASFGLYDVLRLPTP</sequence>
<dbReference type="Gene3D" id="3.90.180.10">
    <property type="entry name" value="Medium-chain alcohol dehydrogenases, catalytic domain"/>
    <property type="match status" value="1"/>
</dbReference>
<dbReference type="InterPro" id="IPR013154">
    <property type="entry name" value="ADH-like_N"/>
</dbReference>
<evidence type="ECO:0000313" key="4">
    <source>
        <dbReference type="EMBL" id="EXF77141.1"/>
    </source>
</evidence>
<dbReference type="InterPro" id="IPR047122">
    <property type="entry name" value="Trans-enoyl_RdTase-like"/>
</dbReference>
<dbReference type="PANTHER" id="PTHR45348:SF5">
    <property type="entry name" value="OXIDOREDUCTASE, PUTATIVE (AFU_ORTHOLOGUE AFUA_8G01420)-RELATED"/>
    <property type="match status" value="1"/>
</dbReference>
<dbReference type="HOGENOM" id="CLU_026673_16_6_1"/>
<dbReference type="Pfam" id="PF08240">
    <property type="entry name" value="ADH_N"/>
    <property type="match status" value="1"/>
</dbReference>
<reference evidence="4 5" key="1">
    <citation type="submission" date="2014-02" db="EMBL/GenBank/DDBJ databases">
        <title>The genome sequence of Colletotrichum fioriniae PJ7.</title>
        <authorList>
            <person name="Baroncelli R."/>
            <person name="Thon M.R."/>
        </authorList>
    </citation>
    <scope>NUCLEOTIDE SEQUENCE [LARGE SCALE GENOMIC DNA]</scope>
    <source>
        <strain evidence="4 5">PJ7</strain>
    </source>
</reference>
<evidence type="ECO:0000259" key="3">
    <source>
        <dbReference type="Pfam" id="PF08240"/>
    </source>
</evidence>
<keyword evidence="2" id="KW-0560">Oxidoreductase</keyword>
<gene>
    <name evidence="4" type="ORF">CFIO01_01788</name>
</gene>
<dbReference type="OrthoDB" id="3233595at2759"/>
<name>A0A010RAB7_9PEZI</name>
<dbReference type="KEGG" id="cfj:CFIO01_01788"/>
<protein>
    <submittedName>
        <fullName evidence="4">NADPH2:quinone reductase</fullName>
    </submittedName>
</protein>
<dbReference type="eggNOG" id="KOG1198">
    <property type="taxonomic scope" value="Eukaryota"/>
</dbReference>
<dbReference type="GO" id="GO:0016651">
    <property type="term" value="F:oxidoreductase activity, acting on NAD(P)H"/>
    <property type="evidence" value="ECO:0007669"/>
    <property type="project" value="InterPro"/>
</dbReference>
<comment type="similarity">
    <text evidence="1">Belongs to the zinc-containing alcohol dehydrogenase family.</text>
</comment>
<dbReference type="AlphaFoldDB" id="A0A010RAB7"/>
<dbReference type="STRING" id="1445577.A0A010RAB7"/>
<dbReference type="Gene3D" id="3.40.50.720">
    <property type="entry name" value="NAD(P)-binding Rossmann-like Domain"/>
    <property type="match status" value="1"/>
</dbReference>
<dbReference type="PANTHER" id="PTHR45348">
    <property type="entry name" value="HYPOTHETICAL OXIDOREDUCTASE (EUROFUNG)"/>
    <property type="match status" value="1"/>
</dbReference>
<proteinExistence type="inferred from homology"/>
<dbReference type="Proteomes" id="UP000020467">
    <property type="component" value="Unassembled WGS sequence"/>
</dbReference>
<accession>A0A010RAB7</accession>
<organism evidence="4 5">
    <name type="scientific">Colletotrichum fioriniae PJ7</name>
    <dbReference type="NCBI Taxonomy" id="1445577"/>
    <lineage>
        <taxon>Eukaryota</taxon>
        <taxon>Fungi</taxon>
        <taxon>Dikarya</taxon>
        <taxon>Ascomycota</taxon>
        <taxon>Pezizomycotina</taxon>
        <taxon>Sordariomycetes</taxon>
        <taxon>Hypocreomycetidae</taxon>
        <taxon>Glomerellales</taxon>
        <taxon>Glomerellaceae</taxon>
        <taxon>Colletotrichum</taxon>
        <taxon>Colletotrichum acutatum species complex</taxon>
    </lineage>
</organism>
<dbReference type="InterPro" id="IPR011032">
    <property type="entry name" value="GroES-like_sf"/>
</dbReference>
<keyword evidence="5" id="KW-1185">Reference proteome</keyword>
<feature type="domain" description="Alcohol dehydrogenase-like N-terminal" evidence="3">
    <location>
        <begin position="24"/>
        <end position="107"/>
    </location>
</feature>
<comment type="caution">
    <text evidence="4">The sequence shown here is derived from an EMBL/GenBank/DDBJ whole genome shotgun (WGS) entry which is preliminary data.</text>
</comment>
<evidence type="ECO:0000256" key="2">
    <source>
        <dbReference type="ARBA" id="ARBA00023002"/>
    </source>
</evidence>
<evidence type="ECO:0000256" key="1">
    <source>
        <dbReference type="ARBA" id="ARBA00008072"/>
    </source>
</evidence>
<dbReference type="SUPFAM" id="SSF50129">
    <property type="entry name" value="GroES-like"/>
    <property type="match status" value="1"/>
</dbReference>
<evidence type="ECO:0000313" key="5">
    <source>
        <dbReference type="Proteomes" id="UP000020467"/>
    </source>
</evidence>
<dbReference type="EMBL" id="JARH01000760">
    <property type="protein sequence ID" value="EXF77141.1"/>
    <property type="molecule type" value="Genomic_DNA"/>
</dbReference>